<dbReference type="Proteomes" id="UP000320293">
    <property type="component" value="Unassembled WGS sequence"/>
</dbReference>
<protein>
    <submittedName>
        <fullName evidence="1">Uncharacterized protein</fullName>
    </submittedName>
</protein>
<evidence type="ECO:0000313" key="2">
    <source>
        <dbReference type="Proteomes" id="UP000320293"/>
    </source>
</evidence>
<proteinExistence type="predicted"/>
<comment type="caution">
    <text evidence="1">The sequence shown here is derived from an EMBL/GenBank/DDBJ whole genome shotgun (WGS) entry which is preliminary data.</text>
</comment>
<dbReference type="AlphaFoldDB" id="A0A552FQA4"/>
<name>A0A552FQA4_MICAE</name>
<organism evidence="1 2">
    <name type="scientific">Microcystis aeruginosa Ma_QC_Ca_00000000_S207</name>
    <dbReference type="NCBI Taxonomy" id="2486251"/>
    <lineage>
        <taxon>Bacteria</taxon>
        <taxon>Bacillati</taxon>
        <taxon>Cyanobacteriota</taxon>
        <taxon>Cyanophyceae</taxon>
        <taxon>Oscillatoriophycideae</taxon>
        <taxon>Chroococcales</taxon>
        <taxon>Microcystaceae</taxon>
        <taxon>Microcystis</taxon>
    </lineage>
</organism>
<reference evidence="1 2" key="1">
    <citation type="submission" date="2019-01" db="EMBL/GenBank/DDBJ databases">
        <title>Coherence of Microcystis species and biogeography revealed through population genomics.</title>
        <authorList>
            <person name="Perez-Carrascal O.M."/>
            <person name="Terrat Y."/>
            <person name="Giani A."/>
            <person name="Fortin N."/>
            <person name="Tromas N."/>
            <person name="Shapiro B.J."/>
        </authorList>
    </citation>
    <scope>NUCLEOTIDE SEQUENCE [LARGE SCALE GENOMIC DNA]</scope>
    <source>
        <strain evidence="1">Ma_QC_Ca_00000000_S207</strain>
    </source>
</reference>
<accession>A0A552FQA4</accession>
<evidence type="ECO:0000313" key="1">
    <source>
        <dbReference type="EMBL" id="TRU48787.1"/>
    </source>
</evidence>
<sequence length="69" mass="7621">MSNQLKETIGDYGIENSLDAMIDLIEFGCLSELHKAAILAYLRQAKIHIIVLDGQQEIVEFTTVEVGNG</sequence>
<dbReference type="EMBL" id="SFBF01000163">
    <property type="protein sequence ID" value="TRU48787.1"/>
    <property type="molecule type" value="Genomic_DNA"/>
</dbReference>
<gene>
    <name evidence="1" type="ORF">EWV91_08655</name>
</gene>